<evidence type="ECO:0000313" key="11">
    <source>
        <dbReference type="EMBL" id="EJJ07908.1"/>
    </source>
</evidence>
<dbReference type="HOGENOM" id="CLU_012833_2_0_11"/>
<dbReference type="PANTHER" id="PTHR47320:SF1">
    <property type="entry name" value="BIFUNCTIONAL URIDYLYLTRANSFERASE_URIDYLYL-REMOVING ENZYME"/>
    <property type="match status" value="1"/>
</dbReference>
<comment type="similarity">
    <text evidence="7">Belongs to the GlnD family.</text>
</comment>
<dbReference type="GO" id="GO:0008081">
    <property type="term" value="F:phosphoric diester hydrolase activity"/>
    <property type="evidence" value="ECO:0007669"/>
    <property type="project" value="UniProtKB-UniRule"/>
</dbReference>
<keyword evidence="1 7" id="KW-0808">Transferase</keyword>
<comment type="function">
    <text evidence="7">Modifies, by uridylylation and deuridylylation, the PII regulatory proteins (GlnB and homologs), in response to the nitrogen status of the cell that GlnD senses through the glutamine level. Under low glutamine levels, catalyzes the conversion of the PII proteins and UTP to PII-UMP and PPi, while under higher glutamine levels, GlnD hydrolyzes PII-UMP to PII and UMP (deuridylylation). Thus, controls uridylylation state and activity of the PII proteins, and plays an important role in the regulation of nitrogen metabolism.</text>
</comment>
<dbReference type="KEGG" id="sauh:SU9_025230"/>
<dbReference type="HAMAP" id="MF_00277">
    <property type="entry name" value="PII_uridylyl_transf"/>
    <property type="match status" value="1"/>
</dbReference>
<protein>
    <recommendedName>
        <fullName evidence="7">Bifunctional uridylyltransferase/uridylyl-removing enzyme</fullName>
        <shortName evidence="7">UTase/UR</shortName>
    </recommendedName>
    <alternativeName>
        <fullName evidence="7">Bifunctional [protein-PII] modification enzyme</fullName>
    </alternativeName>
    <alternativeName>
        <fullName evidence="7">Bifunctional nitrogen sensor protein</fullName>
    </alternativeName>
    <domain>
        <recommendedName>
            <fullName evidence="7">[Protein-PII] uridylyltransferase</fullName>
            <shortName evidence="7">PII uridylyltransferase</shortName>
            <shortName evidence="7">UTase</shortName>
            <ecNumber evidence="7">2.7.7.59</ecNumber>
        </recommendedName>
    </domain>
    <domain>
        <recommendedName>
            <fullName evidence="7">[Protein-PII]-UMP uridylyl-removing enzyme</fullName>
            <shortName evidence="7">UR</shortName>
            <ecNumber evidence="7">3.1.4.-</ecNumber>
        </recommendedName>
    </domain>
</protein>
<dbReference type="InterPro" id="IPR043519">
    <property type="entry name" value="NT_sf"/>
</dbReference>
<dbReference type="AlphaFoldDB" id="J2K541"/>
<keyword evidence="13" id="KW-1185">Reference proteome</keyword>
<keyword evidence="2 7" id="KW-0548">Nucleotidyltransferase</keyword>
<comment type="catalytic activity">
    <reaction evidence="7">
        <text>[protein-PII]-uridylyl-L-tyrosine + H2O = [protein-PII]-L-tyrosine + UMP + H(+)</text>
        <dbReference type="Rhea" id="RHEA:48600"/>
        <dbReference type="Rhea" id="RHEA-COMP:12147"/>
        <dbReference type="Rhea" id="RHEA-COMP:12148"/>
        <dbReference type="ChEBI" id="CHEBI:15377"/>
        <dbReference type="ChEBI" id="CHEBI:15378"/>
        <dbReference type="ChEBI" id="CHEBI:46858"/>
        <dbReference type="ChEBI" id="CHEBI:57865"/>
        <dbReference type="ChEBI" id="CHEBI:90602"/>
    </reaction>
</comment>
<dbReference type="Pfam" id="PF08335">
    <property type="entry name" value="GlnD_UR_UTase"/>
    <property type="match status" value="1"/>
</dbReference>
<dbReference type="EMBL" id="CP072931">
    <property type="protein sequence ID" value="QTZ94340.1"/>
    <property type="molecule type" value="Genomic_DNA"/>
</dbReference>
<feature type="compositionally biased region" description="Low complexity" evidence="8">
    <location>
        <begin position="17"/>
        <end position="31"/>
    </location>
</feature>
<dbReference type="CDD" id="cd04899">
    <property type="entry name" value="ACT_ACR-UUR-like_2"/>
    <property type="match status" value="1"/>
</dbReference>
<dbReference type="InterPro" id="IPR045865">
    <property type="entry name" value="ACT-like_dom_sf"/>
</dbReference>
<evidence type="ECO:0000259" key="9">
    <source>
        <dbReference type="PROSITE" id="PS51671"/>
    </source>
</evidence>
<dbReference type="SUPFAM" id="SSF109604">
    <property type="entry name" value="HD-domain/PDEase-like"/>
    <property type="match status" value="1"/>
</dbReference>
<dbReference type="eggNOG" id="COG2844">
    <property type="taxonomic scope" value="Bacteria"/>
</dbReference>
<accession>J2K541</accession>
<sequence length="836" mass="88672">MTESVEETAGPAGTQGPGSEPAPAPEGGYPAARLRLLQDDTAAGPDRRAALARLTDDWLAGLLTRHATAAGLSGTALVAVGGYGRGELSPRSDLDLLLLHDGRADPGALAALADHLWYPVWDLGLDLDHSVRTPAEARKAAREDLKVQLGLLDARHLAGDPELTAALRSTAYADWRESAPKRLPELHDLCQERAERQGELQFLLEPDLKEARGGLRDATALRAVAASWLADAPRGGLEAARTRLLDTRDALHLTTGRATDRLSLQEHPQVAEALGMLDADALLRQTYESARTISYAADVTWREVGRVLRARAVKPVLRGLLPGRGAGKGERSPLAEGVVELDGEAVLARTARPERDPVLVLRAAAAAAQAGLPLATHSIRRCAEAAATRPLPVPWPAEAREELVTLLGAGTYTVPVWEALEAEGLVTRLLPDWERVRCRPQRNPVHTWTVDRHLIETAVRASALTRRVHRPDLLLVAALLHDIGKGWPGDHSVAGETIAHDVAARLGFGARDTAVIATLVRHHLLLIETATRRDLDDPATVGAVAEAVRSAGTLELLHALTEADALATGPAAWSAWRGGLVADLVKRVAARLAGEPEEEVRPADEPTVEQQRLAAEARRTKGPVLALHARAETPTAPEDGSGTDESARRPVGVELLIAVPEQSGVLPAAAGVLALHRLTVRAADLLVLDPGGASPVLLLSWRVAAEYGSLPDADRLRVDLVRALDGSLDIPARLAERERAYARRARAVLAPPPRVSAVTGSSRTATVIEVRAQDAHGLLHRIGRALETAGVAVRSAHISTLGANAVDAFYVTDPDGEPLADAAAHELAAAVESALG</sequence>
<dbReference type="PROSITE" id="PS51671">
    <property type="entry name" value="ACT"/>
    <property type="match status" value="1"/>
</dbReference>
<organism evidence="11">
    <name type="scientific">Streptomyces auratus AGR0001</name>
    <dbReference type="NCBI Taxonomy" id="1160718"/>
    <lineage>
        <taxon>Bacteria</taxon>
        <taxon>Bacillati</taxon>
        <taxon>Actinomycetota</taxon>
        <taxon>Actinomycetes</taxon>
        <taxon>Kitasatosporales</taxon>
        <taxon>Streptomycetaceae</taxon>
        <taxon>Streptomyces</taxon>
    </lineage>
</organism>
<dbReference type="SUPFAM" id="SSF81301">
    <property type="entry name" value="Nucleotidyltransferase"/>
    <property type="match status" value="1"/>
</dbReference>
<feature type="domain" description="ACT" evidence="9">
    <location>
        <begin position="767"/>
        <end position="836"/>
    </location>
</feature>
<dbReference type="PANTHER" id="PTHR47320">
    <property type="entry name" value="BIFUNCTIONAL URIDYLYLTRANSFERASE/URIDYLYL-REMOVING ENZYME"/>
    <property type="match status" value="1"/>
</dbReference>
<evidence type="ECO:0000259" key="10">
    <source>
        <dbReference type="PROSITE" id="PS51831"/>
    </source>
</evidence>
<dbReference type="InterPro" id="IPR003607">
    <property type="entry name" value="HD/PDEase_dom"/>
</dbReference>
<comment type="activity regulation">
    <text evidence="7">Uridylyltransferase (UTase) activity is inhibited by glutamine, while glutamine activates uridylyl-removing (UR) activity.</text>
</comment>
<dbReference type="InterPro" id="IPR010043">
    <property type="entry name" value="UTase/UR"/>
</dbReference>
<evidence type="ECO:0000313" key="12">
    <source>
        <dbReference type="EMBL" id="QTZ94340.1"/>
    </source>
</evidence>
<reference evidence="12" key="2">
    <citation type="submission" date="2021-04" db="EMBL/GenBank/DDBJ databases">
        <authorList>
            <person name="Wen M.-L."/>
            <person name="Han X.-L."/>
            <person name="Xiong J."/>
        </authorList>
    </citation>
    <scope>NUCLEOTIDE SEQUENCE</scope>
    <source>
        <strain evidence="12">AGR0001</strain>
    </source>
</reference>
<dbReference type="Pfam" id="PF01842">
    <property type="entry name" value="ACT"/>
    <property type="match status" value="1"/>
</dbReference>
<dbReference type="InterPro" id="IPR002912">
    <property type="entry name" value="ACT_dom"/>
</dbReference>
<feature type="domain" description="HD" evidence="10">
    <location>
        <begin position="450"/>
        <end position="557"/>
    </location>
</feature>
<dbReference type="InterPro" id="IPR013546">
    <property type="entry name" value="PII_UdlTrfase/GS_AdlTrfase"/>
</dbReference>
<evidence type="ECO:0000256" key="8">
    <source>
        <dbReference type="SAM" id="MobiDB-lite"/>
    </source>
</evidence>
<dbReference type="PIRSF" id="PIRSF006288">
    <property type="entry name" value="PII_uridyltransf"/>
    <property type="match status" value="1"/>
</dbReference>
<dbReference type="GO" id="GO:0008773">
    <property type="term" value="F:[protein-PII] uridylyltransferase activity"/>
    <property type="evidence" value="ECO:0007669"/>
    <property type="project" value="UniProtKB-UniRule"/>
</dbReference>
<comment type="catalytic activity">
    <reaction evidence="7">
        <text>[protein-PII]-L-tyrosine + UTP = [protein-PII]-uridylyl-L-tyrosine + diphosphate</text>
        <dbReference type="Rhea" id="RHEA:13673"/>
        <dbReference type="Rhea" id="RHEA-COMP:12147"/>
        <dbReference type="Rhea" id="RHEA-COMP:12148"/>
        <dbReference type="ChEBI" id="CHEBI:33019"/>
        <dbReference type="ChEBI" id="CHEBI:46398"/>
        <dbReference type="ChEBI" id="CHEBI:46858"/>
        <dbReference type="ChEBI" id="CHEBI:90602"/>
        <dbReference type="EC" id="2.7.7.59"/>
    </reaction>
</comment>
<dbReference type="Gene3D" id="1.10.3090.10">
    <property type="entry name" value="cca-adding enzyme, domain 2"/>
    <property type="match status" value="1"/>
</dbReference>
<dbReference type="OrthoDB" id="9758038at2"/>
<comment type="caution">
    <text evidence="7">Lacks conserved residue(s) required for the propagation of feature annotation.</text>
</comment>
<reference evidence="11" key="1">
    <citation type="journal article" date="2012" name="J. Bacteriol.">
        <title>Genome Sequence of Streptomyces auratus Strain AGR0001, a Phoslactomycin-Producing Actinomycete.</title>
        <authorList>
            <person name="Han X."/>
            <person name="Li M."/>
            <person name="Ding Z."/>
            <person name="Zhao J."/>
            <person name="Ji K."/>
            <person name="Wen M."/>
            <person name="Lu T."/>
        </authorList>
    </citation>
    <scope>NUCLEOTIDE SEQUENCE [LARGE SCALE GENOMIC DNA]</scope>
    <source>
        <strain evidence="11">AGR0001</strain>
    </source>
</reference>
<dbReference type="SUPFAM" id="SSF55021">
    <property type="entry name" value="ACT-like"/>
    <property type="match status" value="1"/>
</dbReference>
<dbReference type="NCBIfam" id="TIGR01693">
    <property type="entry name" value="UTase_glnD"/>
    <property type="match status" value="1"/>
</dbReference>
<dbReference type="CDD" id="cd00077">
    <property type="entry name" value="HDc"/>
    <property type="match status" value="1"/>
</dbReference>
<evidence type="ECO:0000256" key="1">
    <source>
        <dbReference type="ARBA" id="ARBA00022679"/>
    </source>
</evidence>
<dbReference type="InterPro" id="IPR006674">
    <property type="entry name" value="HD_domain"/>
</dbReference>
<evidence type="ECO:0000256" key="7">
    <source>
        <dbReference type="HAMAP-Rule" id="MF_00277"/>
    </source>
</evidence>
<dbReference type="EMBL" id="AJGV01000050">
    <property type="protein sequence ID" value="EJJ07908.1"/>
    <property type="molecule type" value="Genomic_DNA"/>
</dbReference>
<dbReference type="Proteomes" id="UP000009036">
    <property type="component" value="Chromosome"/>
</dbReference>
<dbReference type="PROSITE" id="PS51831">
    <property type="entry name" value="HD"/>
    <property type="match status" value="1"/>
</dbReference>
<name>J2K541_9ACTN</name>
<evidence type="ECO:0000256" key="6">
    <source>
        <dbReference type="ARBA" id="ARBA00023268"/>
    </source>
</evidence>
<evidence type="ECO:0000256" key="5">
    <source>
        <dbReference type="ARBA" id="ARBA00022842"/>
    </source>
</evidence>
<dbReference type="SMART" id="SM00471">
    <property type="entry name" value="HDc"/>
    <property type="match status" value="1"/>
</dbReference>
<proteinExistence type="inferred from homology"/>
<comment type="domain">
    <text evidence="7">Has four distinct domains: an N-terminal nucleotidyltransferase (NT) domain responsible for UTase activity, a central HD domain that encodes UR activity, and two C-terminal ACT domains that seem to have a role in glutamine sensing.</text>
</comment>
<dbReference type="RefSeq" id="WP_006602847.1">
    <property type="nucleotide sequence ID" value="NZ_CP072931.1"/>
</dbReference>
<keyword evidence="6 7" id="KW-0511">Multifunctional enzyme</keyword>
<dbReference type="EC" id="3.1.4.-" evidence="7"/>
<feature type="region of interest" description="Disordered" evidence="8">
    <location>
        <begin position="1"/>
        <end position="31"/>
    </location>
</feature>
<feature type="region of interest" description="Uridylyltransferase" evidence="7">
    <location>
        <begin position="1"/>
        <end position="333"/>
    </location>
</feature>
<evidence type="ECO:0000313" key="13">
    <source>
        <dbReference type="Proteomes" id="UP000009036"/>
    </source>
</evidence>
<dbReference type="PATRIC" id="fig|1160718.3.peg.1294"/>
<evidence type="ECO:0000256" key="2">
    <source>
        <dbReference type="ARBA" id="ARBA00022695"/>
    </source>
</evidence>
<dbReference type="EC" id="2.7.7.59" evidence="7"/>
<dbReference type="CDD" id="cd05401">
    <property type="entry name" value="NT_GlnE_GlnD_like"/>
    <property type="match status" value="1"/>
</dbReference>
<keyword evidence="3" id="KW-0677">Repeat</keyword>
<comment type="cofactor">
    <cofactor evidence="7">
        <name>Mg(2+)</name>
        <dbReference type="ChEBI" id="CHEBI:18420"/>
    </cofactor>
</comment>
<dbReference type="NCBIfam" id="NF002895">
    <property type="entry name" value="PRK03381.1"/>
    <property type="match status" value="1"/>
</dbReference>
<evidence type="ECO:0000256" key="4">
    <source>
        <dbReference type="ARBA" id="ARBA00022801"/>
    </source>
</evidence>
<evidence type="ECO:0000256" key="3">
    <source>
        <dbReference type="ARBA" id="ARBA00022737"/>
    </source>
</evidence>
<dbReference type="InterPro" id="IPR002934">
    <property type="entry name" value="Polymerase_NTP_transf_dom"/>
</dbReference>
<dbReference type="Pfam" id="PF01909">
    <property type="entry name" value="NTP_transf_2"/>
    <property type="match status" value="1"/>
</dbReference>
<keyword evidence="4 7" id="KW-0378">Hydrolase</keyword>
<dbReference type="SUPFAM" id="SSF81593">
    <property type="entry name" value="Nucleotidyltransferase substrate binding subunit/domain"/>
    <property type="match status" value="1"/>
</dbReference>
<dbReference type="STRING" id="1160718.SU9_06355"/>
<keyword evidence="5 7" id="KW-0460">Magnesium</keyword>
<gene>
    <name evidence="7" type="primary">glnD</name>
    <name evidence="12" type="ORF">SU9_025230</name>
    <name evidence="11" type="ORF">SU9_06355</name>
</gene>
<dbReference type="Pfam" id="PF01966">
    <property type="entry name" value="HD"/>
    <property type="match status" value="1"/>
</dbReference>
<dbReference type="GO" id="GO:0006808">
    <property type="term" value="P:regulation of nitrogen utilization"/>
    <property type="evidence" value="ECO:0007669"/>
    <property type="project" value="UniProtKB-UniRule"/>
</dbReference>